<proteinExistence type="predicted"/>
<reference evidence="3" key="1">
    <citation type="journal article" date="2015" name="Proc. Natl. Acad. Sci. U.S.A.">
        <title>Genome sequencing of adzuki bean (Vigna angularis) provides insight into high starch and low fat accumulation and domestication.</title>
        <authorList>
            <person name="Yang K."/>
            <person name="Tian Z."/>
            <person name="Chen C."/>
            <person name="Luo L."/>
            <person name="Zhao B."/>
            <person name="Wang Z."/>
            <person name="Yu L."/>
            <person name="Li Y."/>
            <person name="Sun Y."/>
            <person name="Li W."/>
            <person name="Chen Y."/>
            <person name="Li Y."/>
            <person name="Zhang Y."/>
            <person name="Ai D."/>
            <person name="Zhao J."/>
            <person name="Shang C."/>
            <person name="Ma Y."/>
            <person name="Wu B."/>
            <person name="Wang M."/>
            <person name="Gao L."/>
            <person name="Sun D."/>
            <person name="Zhang P."/>
            <person name="Guo F."/>
            <person name="Wang W."/>
            <person name="Li Y."/>
            <person name="Wang J."/>
            <person name="Varshney R.K."/>
            <person name="Wang J."/>
            <person name="Ling H.Q."/>
            <person name="Wan P."/>
        </authorList>
    </citation>
    <scope>NUCLEOTIDE SEQUENCE</scope>
    <source>
        <strain evidence="3">cv. Jingnong 6</strain>
    </source>
</reference>
<feature type="compositionally biased region" description="Acidic residues" evidence="1">
    <location>
        <begin position="38"/>
        <end position="48"/>
    </location>
</feature>
<feature type="region of interest" description="Disordered" evidence="1">
    <location>
        <begin position="1"/>
        <end position="59"/>
    </location>
</feature>
<evidence type="ECO:0000313" key="3">
    <source>
        <dbReference type="Proteomes" id="UP000053144"/>
    </source>
</evidence>
<organism evidence="2 3">
    <name type="scientific">Phaseolus angularis</name>
    <name type="common">Azuki bean</name>
    <name type="synonym">Vigna angularis</name>
    <dbReference type="NCBI Taxonomy" id="3914"/>
    <lineage>
        <taxon>Eukaryota</taxon>
        <taxon>Viridiplantae</taxon>
        <taxon>Streptophyta</taxon>
        <taxon>Embryophyta</taxon>
        <taxon>Tracheophyta</taxon>
        <taxon>Spermatophyta</taxon>
        <taxon>Magnoliopsida</taxon>
        <taxon>eudicotyledons</taxon>
        <taxon>Gunneridae</taxon>
        <taxon>Pentapetalae</taxon>
        <taxon>rosids</taxon>
        <taxon>fabids</taxon>
        <taxon>Fabales</taxon>
        <taxon>Fabaceae</taxon>
        <taxon>Papilionoideae</taxon>
        <taxon>50 kb inversion clade</taxon>
        <taxon>NPAAA clade</taxon>
        <taxon>indigoferoid/millettioid clade</taxon>
        <taxon>Phaseoleae</taxon>
        <taxon>Vigna</taxon>
    </lineage>
</organism>
<protein>
    <submittedName>
        <fullName evidence="2">Uncharacterized protein</fullName>
    </submittedName>
</protein>
<dbReference type="Proteomes" id="UP000053144">
    <property type="component" value="Chromosome 3"/>
</dbReference>
<evidence type="ECO:0000256" key="1">
    <source>
        <dbReference type="SAM" id="MobiDB-lite"/>
    </source>
</evidence>
<feature type="compositionally biased region" description="Low complexity" evidence="1">
    <location>
        <begin position="1"/>
        <end position="14"/>
    </location>
</feature>
<feature type="compositionally biased region" description="Basic and acidic residues" evidence="1">
    <location>
        <begin position="49"/>
        <end position="59"/>
    </location>
</feature>
<sequence>MTSSSDMSNTSSLSKIAWPEEQEHASRAGAVETLAMKEDDEDDDFEDAEKERRNTLMIA</sequence>
<gene>
    <name evidence="2" type="ORF">LR48_Vigan03g113200</name>
</gene>
<dbReference type="AlphaFoldDB" id="A0A0L9U4N7"/>
<dbReference type="EMBL" id="CM003373">
    <property type="protein sequence ID" value="KOM37750.1"/>
    <property type="molecule type" value="Genomic_DNA"/>
</dbReference>
<accession>A0A0L9U4N7</accession>
<dbReference type="Gramene" id="KOM37750">
    <property type="protein sequence ID" value="KOM37750"/>
    <property type="gene ID" value="LR48_Vigan03g113200"/>
</dbReference>
<evidence type="ECO:0000313" key="2">
    <source>
        <dbReference type="EMBL" id="KOM37750.1"/>
    </source>
</evidence>
<name>A0A0L9U4N7_PHAAN</name>